<dbReference type="PANTHER" id="PTHR16220:SF0">
    <property type="entry name" value="WD REPEAT-CONTAINING PROTEIN WRAP73"/>
    <property type="match status" value="1"/>
</dbReference>
<dbReference type="SUPFAM" id="SSF53098">
    <property type="entry name" value="Ribonuclease H-like"/>
    <property type="match status" value="1"/>
</dbReference>
<accession>A0AAD9FYF4</accession>
<dbReference type="EMBL" id="JASMQC010000060">
    <property type="protein sequence ID" value="KAK1928591.1"/>
    <property type="molecule type" value="Genomic_DNA"/>
</dbReference>
<dbReference type="InterPro" id="IPR007214">
    <property type="entry name" value="YbaK/aa-tRNA-synth-assoc-dom"/>
</dbReference>
<dbReference type="GO" id="GO:0003676">
    <property type="term" value="F:nucleic acid binding"/>
    <property type="evidence" value="ECO:0007669"/>
    <property type="project" value="InterPro"/>
</dbReference>
<dbReference type="SMART" id="SM00320">
    <property type="entry name" value="WD40"/>
    <property type="match status" value="4"/>
</dbReference>
<dbReference type="InterPro" id="IPR002782">
    <property type="entry name" value="Mut7-C_RNAse_dom"/>
</dbReference>
<comment type="caution">
    <text evidence="2">The sequence shown here is derived from an EMBL/GenBank/DDBJ whole genome shotgun (WGS) entry which is preliminary data.</text>
</comment>
<dbReference type="Proteomes" id="UP001259832">
    <property type="component" value="Unassembled WGS sequence"/>
</dbReference>
<evidence type="ECO:0000313" key="3">
    <source>
        <dbReference type="Proteomes" id="UP001259832"/>
    </source>
</evidence>
<dbReference type="InterPro" id="IPR011044">
    <property type="entry name" value="Quino_amine_DH_bsu"/>
</dbReference>
<dbReference type="GO" id="GO:0008408">
    <property type="term" value="F:3'-5' exonuclease activity"/>
    <property type="evidence" value="ECO:0007669"/>
    <property type="project" value="InterPro"/>
</dbReference>
<sequence>MHQLTIFNPMELHVFTADLVALFHSSHNAAQGANDVSSLAQRWAYGIHRAFYSAKSMRGSNKFLALESALTDVFNHLSRQETACFFWDFVVQVLLALAQEPSVKESVDTDETNAKKCQPNAPLAFLVVNALRNITSGDANGNQKVLCRLQGRNNDELRDFCLRGLGYSSNIDPKLLVELLGLFQINDVDQGLVRNAMDPLLASKSHAALIKLCEVFSDVDWPFDAILTRMVQTKDWTSAELLVRTFEVDNESDLAKALIDETISLRDFKRAHRFVSTFNLQKEYPDIDVLYSRDGLMRLIETQRWQLALTFVGHDSTLQKVLLEHMVAAGERMQATQLAKKMTAAGFDPDMSLMIQNHTDSRETSEILDNQQCEDGNFLSLSKDHQNIVFCDSKDKIQEAIDHFFGSENNVTQVVGLDVEWKPVTSRSKAVAAVASILQIASLERVFIIDLLSLHNDNFLFDNFLHRLFKSPYWLKLGFSFDSDLKVLYQTFPERQAFTAVSPFLDLNSLELKSGKSLSQCVLHVLGKPLDKRMQLSDWNQRPLSTDQLKYAALDALCLVQVVDKLRRQEKNGLGLPCWGDVAKRIGKLDHPLSLSKAEELEVISRRAEYQKKWLLERATGDESQGATLVTPRDIQRVWDDRKGSVEKSPFDTTLKFLRMDQIITERVDADTRDFVIVNSICVFVDETPAVVCVDASCKLDVARLARFCGVGRRKIRLATTSECRRVFGFAPGTVAPFGHKPWPSSSSERIRVYADSRLQRVQYLAAGSGSPDEVLWVHSRAFFALISITLVNDICIPRSSHQDSSNASFNDVSKAKETKVLEHKFLTDSMVTQVGRWLRTIGVDVVAWNPNELKAARRKDSKSAMLAYAAEEDRIVLTRDTGLPSRRDAGACFVLSDVECYKQFREVKVQFGLLEQLDTRSSRCARCNSDAFSPIDAEPARKKMSERLRKKVPASVSTFWNCDGCGRVYWEGPKYAPADGEQSPAGRVVYRPVPRTRIPGDVDTRHLPDAEVSAPMRVTHGLVRWSPCGGYLASASGNRLAIRDVKSLQIVQRYSAADVVQALAWSEDSQLVLTASYKRALVQLWSVQDASWACKISEGVAGLVHARWTPDARHVVTVSDFQLHATVWSLEDPTARCTVRSPKLAADGLSFSANGEFLAVAERHDCKDFIGIYSCESWELTAHFSMDSYDCVEIQWSPDDATIAVKDTHLEFRVLLYSPDGTLLAKYQAYENALGLKTMTWSASGQFLALGSYDEHLRVLSHINWRPVADFDHESVAVTSSHVNQAAIEYEETLANANVMDRPQGKRITVAQRSSSLLSNSLQAASAAAEAAGGKKARDVCFVTREPPFSVRTTAFDPLTENPKIGISRVVWSTDSAFIATKSDQMPFNVWIWRTESLTLHSVVSLLESVRSLRWDPVHARLAITSGENRVHLWTPEGISWIDVPTVSFQALGLHWSPSGDRLIAVDRQEFCSIML</sequence>
<dbReference type="SMART" id="SM00474">
    <property type="entry name" value="35EXOc"/>
    <property type="match status" value="1"/>
</dbReference>
<dbReference type="InterPro" id="IPR015943">
    <property type="entry name" value="WD40/YVTN_repeat-like_dom_sf"/>
</dbReference>
<reference evidence="2" key="1">
    <citation type="submission" date="2023-08" db="EMBL/GenBank/DDBJ databases">
        <title>Reference Genome Resource for the Citrus Pathogen Phytophthora citrophthora.</title>
        <authorList>
            <person name="Moller H."/>
            <person name="Coetzee B."/>
            <person name="Rose L.J."/>
            <person name="Van Niekerk J.M."/>
        </authorList>
    </citation>
    <scope>NUCLEOTIDE SEQUENCE</scope>
    <source>
        <strain evidence="2">STE-U-9442</strain>
    </source>
</reference>
<dbReference type="Pfam" id="PF01612">
    <property type="entry name" value="DNA_pol_A_exo1"/>
    <property type="match status" value="1"/>
</dbReference>
<evidence type="ECO:0000259" key="1">
    <source>
        <dbReference type="SMART" id="SM00474"/>
    </source>
</evidence>
<dbReference type="GO" id="GO:0002161">
    <property type="term" value="F:aminoacyl-tRNA deacylase activity"/>
    <property type="evidence" value="ECO:0007669"/>
    <property type="project" value="InterPro"/>
</dbReference>
<feature type="domain" description="3'-5' exonuclease" evidence="1">
    <location>
        <begin position="388"/>
        <end position="571"/>
    </location>
</feature>
<dbReference type="InterPro" id="IPR012337">
    <property type="entry name" value="RNaseH-like_sf"/>
</dbReference>
<dbReference type="InterPro" id="IPR036397">
    <property type="entry name" value="RNaseH_sf"/>
</dbReference>
<organism evidence="2 3">
    <name type="scientific">Phytophthora citrophthora</name>
    <dbReference type="NCBI Taxonomy" id="4793"/>
    <lineage>
        <taxon>Eukaryota</taxon>
        <taxon>Sar</taxon>
        <taxon>Stramenopiles</taxon>
        <taxon>Oomycota</taxon>
        <taxon>Peronosporomycetes</taxon>
        <taxon>Peronosporales</taxon>
        <taxon>Peronosporaceae</taxon>
        <taxon>Phytophthora</taxon>
    </lineage>
</organism>
<dbReference type="InterPro" id="IPR036754">
    <property type="entry name" value="YbaK/aa-tRNA-synt-asso_dom_sf"/>
</dbReference>
<keyword evidence="3" id="KW-1185">Reference proteome</keyword>
<protein>
    <submittedName>
        <fullName evidence="2">WD repeat-containing protein WRAP73</fullName>
    </submittedName>
</protein>
<dbReference type="Gene3D" id="3.90.960.10">
    <property type="entry name" value="YbaK/aminoacyl-tRNA synthetase-associated domain"/>
    <property type="match status" value="1"/>
</dbReference>
<gene>
    <name evidence="2" type="ORF">P3T76_015892</name>
</gene>
<dbReference type="Gene3D" id="3.30.420.10">
    <property type="entry name" value="Ribonuclease H-like superfamily/Ribonuclease H"/>
    <property type="match status" value="1"/>
</dbReference>
<dbReference type="Pfam" id="PF04073">
    <property type="entry name" value="tRNA_edit"/>
    <property type="match status" value="1"/>
</dbReference>
<dbReference type="GO" id="GO:0005815">
    <property type="term" value="C:microtubule organizing center"/>
    <property type="evidence" value="ECO:0007669"/>
    <property type="project" value="TreeGrafter"/>
</dbReference>
<dbReference type="InterPro" id="IPR001680">
    <property type="entry name" value="WD40_rpt"/>
</dbReference>
<dbReference type="SUPFAM" id="SSF55826">
    <property type="entry name" value="YbaK/ProRS associated domain"/>
    <property type="match status" value="1"/>
</dbReference>
<dbReference type="Gene3D" id="2.130.10.10">
    <property type="entry name" value="YVTN repeat-like/Quinoprotein amine dehydrogenase"/>
    <property type="match status" value="3"/>
</dbReference>
<dbReference type="InterPro" id="IPR002562">
    <property type="entry name" value="3'-5'_exonuclease_dom"/>
</dbReference>
<dbReference type="InterPro" id="IPR052778">
    <property type="entry name" value="Centrosome-WD_assoc"/>
</dbReference>
<proteinExistence type="predicted"/>
<dbReference type="SUPFAM" id="SSF50969">
    <property type="entry name" value="YVTN repeat-like/Quinoprotein amine dehydrogenase"/>
    <property type="match status" value="1"/>
</dbReference>
<dbReference type="Pfam" id="PF01927">
    <property type="entry name" value="Mut7-C"/>
    <property type="match status" value="1"/>
</dbReference>
<name>A0AAD9FYF4_9STRA</name>
<evidence type="ECO:0000313" key="2">
    <source>
        <dbReference type="EMBL" id="KAK1928591.1"/>
    </source>
</evidence>
<dbReference type="PANTHER" id="PTHR16220">
    <property type="entry name" value="WD REPEAT PROTEIN 8-RELATED"/>
    <property type="match status" value="1"/>
</dbReference>
<dbReference type="GO" id="GO:1990811">
    <property type="term" value="C:MWP complex"/>
    <property type="evidence" value="ECO:0007669"/>
    <property type="project" value="TreeGrafter"/>
</dbReference>